<evidence type="ECO:0000313" key="3">
    <source>
        <dbReference type="EMBL" id="SVA48701.1"/>
    </source>
</evidence>
<protein>
    <recommendedName>
        <fullName evidence="2">Methyltransferase domain-containing protein</fullName>
    </recommendedName>
</protein>
<dbReference type="CDD" id="cd02440">
    <property type="entry name" value="AdoMet_MTases"/>
    <property type="match status" value="1"/>
</dbReference>
<organism evidence="3">
    <name type="scientific">marine metagenome</name>
    <dbReference type="NCBI Taxonomy" id="408172"/>
    <lineage>
        <taxon>unclassified sequences</taxon>
        <taxon>metagenomes</taxon>
        <taxon>ecological metagenomes</taxon>
    </lineage>
</organism>
<evidence type="ECO:0000256" key="1">
    <source>
        <dbReference type="ARBA" id="ARBA00022679"/>
    </source>
</evidence>
<proteinExistence type="predicted"/>
<dbReference type="PANTHER" id="PTHR43861">
    <property type="entry name" value="TRANS-ACONITATE 2-METHYLTRANSFERASE-RELATED"/>
    <property type="match status" value="1"/>
</dbReference>
<reference evidence="3" key="1">
    <citation type="submission" date="2018-05" db="EMBL/GenBank/DDBJ databases">
        <authorList>
            <person name="Lanie J.A."/>
            <person name="Ng W.-L."/>
            <person name="Kazmierczak K.M."/>
            <person name="Andrzejewski T.M."/>
            <person name="Davidsen T.M."/>
            <person name="Wayne K.J."/>
            <person name="Tettelin H."/>
            <person name="Glass J.I."/>
            <person name="Rusch D."/>
            <person name="Podicherti R."/>
            <person name="Tsui H.-C.T."/>
            <person name="Winkler M.E."/>
        </authorList>
    </citation>
    <scope>NUCLEOTIDE SEQUENCE</scope>
</reference>
<accession>A0A381W8U2</accession>
<feature type="domain" description="Methyltransferase" evidence="2">
    <location>
        <begin position="33"/>
        <end position="129"/>
    </location>
</feature>
<sequence length="262" mass="29504">MSLSWPLPKNDPWSTPFAEVLLEHLDIFSGATILDIASGGGIPAFNLAEKVGPKGKVLAVDIHHGQVLRARSILNKHLPWLQFEVGDMKNLPPTLSQFDRITGNLSFMFFRPNRYEALKQLVQFLKPGGQIVLTFPSLGTFDSLWKRIDDEMKLRGLIKERKALAEYIEERPSANQAKEWLKELGMEKVAVSERPLEIQSGPSREFLEHPLLRGGFLDDAYECFEDQALADEFMTAISNDLPSFVPLIAQRCAMSGWKPKAI</sequence>
<dbReference type="InterPro" id="IPR041698">
    <property type="entry name" value="Methyltransf_25"/>
</dbReference>
<dbReference type="InterPro" id="IPR029063">
    <property type="entry name" value="SAM-dependent_MTases_sf"/>
</dbReference>
<dbReference type="EMBL" id="UINC01010995">
    <property type="protein sequence ID" value="SVA48701.1"/>
    <property type="molecule type" value="Genomic_DNA"/>
</dbReference>
<evidence type="ECO:0000259" key="2">
    <source>
        <dbReference type="Pfam" id="PF13649"/>
    </source>
</evidence>
<keyword evidence="1" id="KW-0808">Transferase</keyword>
<name>A0A381W8U2_9ZZZZ</name>
<dbReference type="SUPFAM" id="SSF53335">
    <property type="entry name" value="S-adenosyl-L-methionine-dependent methyltransferases"/>
    <property type="match status" value="1"/>
</dbReference>
<dbReference type="Gene3D" id="3.40.50.150">
    <property type="entry name" value="Vaccinia Virus protein VP39"/>
    <property type="match status" value="1"/>
</dbReference>
<dbReference type="GO" id="GO:0016740">
    <property type="term" value="F:transferase activity"/>
    <property type="evidence" value="ECO:0007669"/>
    <property type="project" value="UniProtKB-KW"/>
</dbReference>
<gene>
    <name evidence="3" type="ORF">METZ01_LOCUS101555</name>
</gene>
<dbReference type="AlphaFoldDB" id="A0A381W8U2"/>
<dbReference type="Pfam" id="PF13649">
    <property type="entry name" value="Methyltransf_25"/>
    <property type="match status" value="1"/>
</dbReference>